<dbReference type="CDD" id="cd01948">
    <property type="entry name" value="EAL"/>
    <property type="match status" value="1"/>
</dbReference>
<dbReference type="Gene3D" id="3.30.450.20">
    <property type="entry name" value="PAS domain"/>
    <property type="match status" value="1"/>
</dbReference>
<comment type="caution">
    <text evidence="5">The sequence shown here is derived from an EMBL/GenBank/DDBJ whole genome shotgun (WGS) entry which is preliminary data.</text>
</comment>
<dbReference type="InterPro" id="IPR035919">
    <property type="entry name" value="EAL_sf"/>
</dbReference>
<accession>A0AAW7DNM6</accession>
<dbReference type="NCBIfam" id="TIGR00229">
    <property type="entry name" value="sensory_box"/>
    <property type="match status" value="1"/>
</dbReference>
<evidence type="ECO:0000256" key="1">
    <source>
        <dbReference type="PROSITE-ProRule" id="PRU00169"/>
    </source>
</evidence>
<dbReference type="InterPro" id="IPR035965">
    <property type="entry name" value="PAS-like_dom_sf"/>
</dbReference>
<dbReference type="SUPFAM" id="SSF55073">
    <property type="entry name" value="Nucleotide cyclase"/>
    <property type="match status" value="1"/>
</dbReference>
<dbReference type="InterPro" id="IPR000160">
    <property type="entry name" value="GGDEF_dom"/>
</dbReference>
<reference evidence="5" key="2">
    <citation type="journal article" date="2022" name="Sci. Total Environ.">
        <title>Prevalence, transmission, and molecular epidemiology of tet(X)-positive bacteria among humans, animals, and environmental niches in China: An epidemiological, and genomic-based study.</title>
        <authorList>
            <person name="Dong N."/>
            <person name="Zeng Y."/>
            <person name="Cai C."/>
            <person name="Sun C."/>
            <person name="Lu J."/>
            <person name="Liu C."/>
            <person name="Zhou H."/>
            <person name="Sun Q."/>
            <person name="Shu L."/>
            <person name="Wang H."/>
            <person name="Wang Y."/>
            <person name="Wang S."/>
            <person name="Wu C."/>
            <person name="Chan E.W."/>
            <person name="Chen G."/>
            <person name="Shen Z."/>
            <person name="Chen S."/>
            <person name="Zhang R."/>
        </authorList>
    </citation>
    <scope>NUCLEOTIDE SEQUENCE</scope>
    <source>
        <strain evidence="5">DF46-2-2</strain>
    </source>
</reference>
<evidence type="ECO:0000259" key="3">
    <source>
        <dbReference type="PROSITE" id="PS50883"/>
    </source>
</evidence>
<gene>
    <name evidence="5" type="ORF">HX099_03360</name>
</gene>
<dbReference type="AlphaFoldDB" id="A0AAW7DNM6"/>
<dbReference type="InterPro" id="IPR011006">
    <property type="entry name" value="CheY-like_superfamily"/>
</dbReference>
<dbReference type="Gene3D" id="3.40.50.2300">
    <property type="match status" value="1"/>
</dbReference>
<dbReference type="Pfam" id="PF00563">
    <property type="entry name" value="EAL"/>
    <property type="match status" value="1"/>
</dbReference>
<proteinExistence type="predicted"/>
<dbReference type="SMART" id="SM00267">
    <property type="entry name" value="GGDEF"/>
    <property type="match status" value="1"/>
</dbReference>
<dbReference type="SMART" id="SM00052">
    <property type="entry name" value="EAL"/>
    <property type="match status" value="1"/>
</dbReference>
<reference evidence="5" key="1">
    <citation type="submission" date="2020-06" db="EMBL/GenBank/DDBJ databases">
        <authorList>
            <person name="Dong N."/>
        </authorList>
    </citation>
    <scope>NUCLEOTIDE SEQUENCE</scope>
    <source>
        <strain evidence="5">DF46-2-2</strain>
    </source>
</reference>
<dbReference type="SMART" id="SM00091">
    <property type="entry name" value="PAS"/>
    <property type="match status" value="1"/>
</dbReference>
<dbReference type="PROSITE" id="PS50887">
    <property type="entry name" value="GGDEF"/>
    <property type="match status" value="1"/>
</dbReference>
<comment type="caution">
    <text evidence="1">Lacks conserved residue(s) required for the propagation of feature annotation.</text>
</comment>
<dbReference type="EMBL" id="JACANB010000002">
    <property type="protein sequence ID" value="MDM1695707.1"/>
    <property type="molecule type" value="Genomic_DNA"/>
</dbReference>
<dbReference type="Proteomes" id="UP001173465">
    <property type="component" value="Unassembled WGS sequence"/>
</dbReference>
<dbReference type="SUPFAM" id="SSF55785">
    <property type="entry name" value="PYP-like sensor domain (PAS domain)"/>
    <property type="match status" value="1"/>
</dbReference>
<dbReference type="PROSITE" id="PS50110">
    <property type="entry name" value="RESPONSE_REGULATORY"/>
    <property type="match status" value="1"/>
</dbReference>
<feature type="domain" description="Response regulatory" evidence="2">
    <location>
        <begin position="9"/>
        <end position="124"/>
    </location>
</feature>
<dbReference type="CDD" id="cd00156">
    <property type="entry name" value="REC"/>
    <property type="match status" value="1"/>
</dbReference>
<sequence>MPIERKTIRLLIIEDSQNEAERLVSLFRNAGHATRAHRLTSTEALTEALEQPWDLLISAPTSEQLDPLTALQLIQKRERDISFIQLVPHADSELITETLDLGAQDAVPQGHDQRLLLVAKRELNNLEDRRSRRAAEVALREVEKRCQLLLDSSIDAIAYIHDGMHIYANRSYLNLFNYGDPDDLAGTPMIDLITSNDQEHFKQTLRSYAANGEPNEFNCSLKQDGEQSLPVSVALSNAQYDGEACIQIVFRMRQQDSQLEEQLRLISTQDSVTGLYNRTHFINLIEKSTERAINAGQQSTLAYVKIDNYEQLITSLGVTGTDQLLAQLTEQLVQATPNAEHSRFTDEAFAILFNANNPEQAEEQLTKLLHAVDGKLFRVGTRTAQTTFSIGAAGINETTANTDEVVDRAYRCAESVSQHKGNAVKIYNAADDIAAAANRGDIVAIIQHSLANNSFELLYQPIINLRGNKKENYEVILQARNEEKQVIPNHELIQAASSAKLATKLDRWLILMVIRTAVERLNAGIDTRFFIPLSGDSLQDATFLSWLSRALDASKIPGSHLVFQVTEPVAITYLAHAKELSLQLIQLGCSLCLSQFGGAINPFNTLEHFNAALIKLDVSYLTELEEPSNQERLQEVLTQLHKLDKNTIAPCVESASMLAPLWTAGVHYIQGDYLQAPAAKMNYDFTSE</sequence>
<dbReference type="Gene3D" id="3.20.20.450">
    <property type="entry name" value="EAL domain"/>
    <property type="match status" value="1"/>
</dbReference>
<dbReference type="NCBIfam" id="TIGR00254">
    <property type="entry name" value="GGDEF"/>
    <property type="match status" value="1"/>
</dbReference>
<dbReference type="SUPFAM" id="SSF141868">
    <property type="entry name" value="EAL domain-like"/>
    <property type="match status" value="1"/>
</dbReference>
<dbReference type="GO" id="GO:0000160">
    <property type="term" value="P:phosphorelay signal transduction system"/>
    <property type="evidence" value="ECO:0007669"/>
    <property type="project" value="InterPro"/>
</dbReference>
<dbReference type="Pfam" id="PF00990">
    <property type="entry name" value="GGDEF"/>
    <property type="match status" value="1"/>
</dbReference>
<dbReference type="InterPro" id="IPR043128">
    <property type="entry name" value="Rev_trsase/Diguanyl_cyclase"/>
</dbReference>
<dbReference type="InterPro" id="IPR029787">
    <property type="entry name" value="Nucleotide_cyclase"/>
</dbReference>
<feature type="domain" description="GGDEF" evidence="4">
    <location>
        <begin position="297"/>
        <end position="429"/>
    </location>
</feature>
<dbReference type="PROSITE" id="PS50883">
    <property type="entry name" value="EAL"/>
    <property type="match status" value="1"/>
</dbReference>
<dbReference type="Gene3D" id="3.30.70.270">
    <property type="match status" value="1"/>
</dbReference>
<dbReference type="InterPro" id="IPR001789">
    <property type="entry name" value="Sig_transdc_resp-reg_receiver"/>
</dbReference>
<dbReference type="PANTHER" id="PTHR44757">
    <property type="entry name" value="DIGUANYLATE CYCLASE DGCP"/>
    <property type="match status" value="1"/>
</dbReference>
<organism evidence="5 6">
    <name type="scientific">Thiopseudomonas alkaliphila</name>
    <dbReference type="NCBI Taxonomy" id="1697053"/>
    <lineage>
        <taxon>Bacteria</taxon>
        <taxon>Pseudomonadati</taxon>
        <taxon>Pseudomonadota</taxon>
        <taxon>Gammaproteobacteria</taxon>
        <taxon>Pseudomonadales</taxon>
        <taxon>Pseudomonadaceae</taxon>
        <taxon>Thiopseudomonas</taxon>
    </lineage>
</organism>
<dbReference type="InterPro" id="IPR052155">
    <property type="entry name" value="Biofilm_reg_signaling"/>
</dbReference>
<dbReference type="RefSeq" id="WP_286593227.1">
    <property type="nucleotide sequence ID" value="NZ_JACANB010000002.1"/>
</dbReference>
<dbReference type="CDD" id="cd01949">
    <property type="entry name" value="GGDEF"/>
    <property type="match status" value="1"/>
</dbReference>
<evidence type="ECO:0000259" key="4">
    <source>
        <dbReference type="PROSITE" id="PS50887"/>
    </source>
</evidence>
<dbReference type="GO" id="GO:0006355">
    <property type="term" value="P:regulation of DNA-templated transcription"/>
    <property type="evidence" value="ECO:0007669"/>
    <property type="project" value="InterPro"/>
</dbReference>
<evidence type="ECO:0000313" key="5">
    <source>
        <dbReference type="EMBL" id="MDM1695707.1"/>
    </source>
</evidence>
<name>A0AAW7DNM6_9GAMM</name>
<dbReference type="InterPro" id="IPR000014">
    <property type="entry name" value="PAS"/>
</dbReference>
<dbReference type="SUPFAM" id="SSF52172">
    <property type="entry name" value="CheY-like"/>
    <property type="match status" value="1"/>
</dbReference>
<dbReference type="CDD" id="cd00130">
    <property type="entry name" value="PAS"/>
    <property type="match status" value="1"/>
</dbReference>
<dbReference type="Pfam" id="PF00989">
    <property type="entry name" value="PAS"/>
    <property type="match status" value="1"/>
</dbReference>
<evidence type="ECO:0000259" key="2">
    <source>
        <dbReference type="PROSITE" id="PS50110"/>
    </source>
</evidence>
<evidence type="ECO:0000313" key="6">
    <source>
        <dbReference type="Proteomes" id="UP001173465"/>
    </source>
</evidence>
<feature type="domain" description="EAL" evidence="3">
    <location>
        <begin position="439"/>
        <end position="688"/>
    </location>
</feature>
<dbReference type="InterPro" id="IPR013767">
    <property type="entry name" value="PAS_fold"/>
</dbReference>
<dbReference type="PANTHER" id="PTHR44757:SF2">
    <property type="entry name" value="BIOFILM ARCHITECTURE MAINTENANCE PROTEIN MBAA"/>
    <property type="match status" value="1"/>
</dbReference>
<dbReference type="InterPro" id="IPR001633">
    <property type="entry name" value="EAL_dom"/>
</dbReference>
<protein>
    <submittedName>
        <fullName evidence="5">EAL domain-containing protein</fullName>
    </submittedName>
</protein>